<dbReference type="PANTHER" id="PTHR17204">
    <property type="entry name" value="PRE-MRNA PROCESSING PROTEIN PRP39-RELATED"/>
    <property type="match status" value="1"/>
</dbReference>
<reference evidence="7" key="2">
    <citation type="submission" date="2023-06" db="EMBL/GenBank/DDBJ databases">
        <authorList>
            <consortium name="Lawrence Berkeley National Laboratory"/>
            <person name="Haridas S."/>
            <person name="Hensen N."/>
            <person name="Bonometti L."/>
            <person name="Westerberg I."/>
            <person name="Brannstrom I.O."/>
            <person name="Guillou S."/>
            <person name="Cros-Aarteil S."/>
            <person name="Calhoun S."/>
            <person name="Kuo A."/>
            <person name="Mondo S."/>
            <person name="Pangilinan J."/>
            <person name="Riley R."/>
            <person name="Labutti K."/>
            <person name="Andreopoulos B."/>
            <person name="Lipzen A."/>
            <person name="Chen C."/>
            <person name="Yanf M."/>
            <person name="Daum C."/>
            <person name="Ng V."/>
            <person name="Clum A."/>
            <person name="Steindorff A."/>
            <person name="Ohm R."/>
            <person name="Martin F."/>
            <person name="Silar P."/>
            <person name="Natvig D."/>
            <person name="Lalanne C."/>
            <person name="Gautier V."/>
            <person name="Ament-Velasquez S.L."/>
            <person name="Kruys A."/>
            <person name="Hutchinson M.I."/>
            <person name="Powell A.J."/>
            <person name="Barry K."/>
            <person name="Miller A.N."/>
            <person name="Grigoriev I.V."/>
            <person name="Debuchy R."/>
            <person name="Gladieux P."/>
            <person name="Thoren M.H."/>
            <person name="Johannesson H."/>
        </authorList>
    </citation>
    <scope>NUCLEOTIDE SEQUENCE</scope>
    <source>
        <strain evidence="7">SMH4131-1</strain>
    </source>
</reference>
<name>A0AAE0J5S3_9PEZI</name>
<dbReference type="SUPFAM" id="SSF48452">
    <property type="entry name" value="TPR-like"/>
    <property type="match status" value="1"/>
</dbReference>
<dbReference type="InterPro" id="IPR003107">
    <property type="entry name" value="HAT"/>
</dbReference>
<accession>A0AAE0J5S3</accession>
<evidence type="ECO:0000256" key="2">
    <source>
        <dbReference type="ARBA" id="ARBA00022664"/>
    </source>
</evidence>
<evidence type="ECO:0008006" key="9">
    <source>
        <dbReference type="Google" id="ProtNLM"/>
    </source>
</evidence>
<dbReference type="Pfam" id="PF23240">
    <property type="entry name" value="HAT_PRP39_N"/>
    <property type="match status" value="1"/>
</dbReference>
<dbReference type="FunFam" id="1.25.40.10:FF:000451">
    <property type="entry name" value="mRNA splicing protein (Prp39), putative"/>
    <property type="match status" value="1"/>
</dbReference>
<dbReference type="GO" id="GO:0030627">
    <property type="term" value="F:pre-mRNA 5'-splice site binding"/>
    <property type="evidence" value="ECO:0007669"/>
    <property type="project" value="TreeGrafter"/>
</dbReference>
<evidence type="ECO:0000256" key="6">
    <source>
        <dbReference type="ARBA" id="ARBA00038019"/>
    </source>
</evidence>
<keyword evidence="5" id="KW-0539">Nucleus</keyword>
<dbReference type="Proteomes" id="UP001286456">
    <property type="component" value="Unassembled WGS sequence"/>
</dbReference>
<comment type="subcellular location">
    <subcellularLocation>
        <location evidence="1">Nucleus</location>
    </subcellularLocation>
</comment>
<dbReference type="InterPro" id="IPR059164">
    <property type="entry name" value="HAT_PRP39_C"/>
</dbReference>
<dbReference type="EMBL" id="JAUEPO010000001">
    <property type="protein sequence ID" value="KAK3337462.1"/>
    <property type="molecule type" value="Genomic_DNA"/>
</dbReference>
<keyword evidence="2" id="KW-0507">mRNA processing</keyword>
<dbReference type="SMART" id="SM00386">
    <property type="entry name" value="HAT"/>
    <property type="match status" value="8"/>
</dbReference>
<evidence type="ECO:0000313" key="7">
    <source>
        <dbReference type="EMBL" id="KAK3337462.1"/>
    </source>
</evidence>
<keyword evidence="8" id="KW-1185">Reference proteome</keyword>
<dbReference type="Pfam" id="PF23241">
    <property type="entry name" value="HAT_PRP39_C"/>
    <property type="match status" value="1"/>
</dbReference>
<dbReference type="GO" id="GO:0000395">
    <property type="term" value="P:mRNA 5'-splice site recognition"/>
    <property type="evidence" value="ECO:0007669"/>
    <property type="project" value="TreeGrafter"/>
</dbReference>
<proteinExistence type="inferred from homology"/>
<reference evidence="7" key="1">
    <citation type="journal article" date="2023" name="Mol. Phylogenet. Evol.">
        <title>Genome-scale phylogeny and comparative genomics of the fungal order Sordariales.</title>
        <authorList>
            <person name="Hensen N."/>
            <person name="Bonometti L."/>
            <person name="Westerberg I."/>
            <person name="Brannstrom I.O."/>
            <person name="Guillou S."/>
            <person name="Cros-Aarteil S."/>
            <person name="Calhoun S."/>
            <person name="Haridas S."/>
            <person name="Kuo A."/>
            <person name="Mondo S."/>
            <person name="Pangilinan J."/>
            <person name="Riley R."/>
            <person name="LaButti K."/>
            <person name="Andreopoulos B."/>
            <person name="Lipzen A."/>
            <person name="Chen C."/>
            <person name="Yan M."/>
            <person name="Daum C."/>
            <person name="Ng V."/>
            <person name="Clum A."/>
            <person name="Steindorff A."/>
            <person name="Ohm R.A."/>
            <person name="Martin F."/>
            <person name="Silar P."/>
            <person name="Natvig D.O."/>
            <person name="Lalanne C."/>
            <person name="Gautier V."/>
            <person name="Ament-Velasquez S.L."/>
            <person name="Kruys A."/>
            <person name="Hutchinson M.I."/>
            <person name="Powell A.J."/>
            <person name="Barry K."/>
            <person name="Miller A.N."/>
            <person name="Grigoriev I.V."/>
            <person name="Debuchy R."/>
            <person name="Gladieux P."/>
            <person name="Hiltunen Thoren M."/>
            <person name="Johannesson H."/>
        </authorList>
    </citation>
    <scope>NUCLEOTIDE SEQUENCE</scope>
    <source>
        <strain evidence="7">SMH4131-1</strain>
    </source>
</reference>
<evidence type="ECO:0000256" key="4">
    <source>
        <dbReference type="ARBA" id="ARBA00023187"/>
    </source>
</evidence>
<protein>
    <recommendedName>
        <fullName evidence="9">Pre-mRNA-processing factor 39</fullName>
    </recommendedName>
</protein>
<keyword evidence="4" id="KW-0508">mRNA splicing</keyword>
<keyword evidence="3" id="KW-0677">Repeat</keyword>
<evidence type="ECO:0000256" key="3">
    <source>
        <dbReference type="ARBA" id="ARBA00022737"/>
    </source>
</evidence>
<comment type="similarity">
    <text evidence="6">Belongs to the PRP39 family.</text>
</comment>
<dbReference type="GO" id="GO:0005685">
    <property type="term" value="C:U1 snRNP"/>
    <property type="evidence" value="ECO:0007669"/>
    <property type="project" value="TreeGrafter"/>
</dbReference>
<organism evidence="7 8">
    <name type="scientific">Cercophora scortea</name>
    <dbReference type="NCBI Taxonomy" id="314031"/>
    <lineage>
        <taxon>Eukaryota</taxon>
        <taxon>Fungi</taxon>
        <taxon>Dikarya</taxon>
        <taxon>Ascomycota</taxon>
        <taxon>Pezizomycotina</taxon>
        <taxon>Sordariomycetes</taxon>
        <taxon>Sordariomycetidae</taxon>
        <taxon>Sordariales</taxon>
        <taxon>Lasiosphaeriaceae</taxon>
        <taxon>Cercophora</taxon>
    </lineage>
</organism>
<comment type="caution">
    <text evidence="7">The sequence shown here is derived from an EMBL/GenBank/DDBJ whole genome shotgun (WGS) entry which is preliminary data.</text>
</comment>
<evidence type="ECO:0000256" key="5">
    <source>
        <dbReference type="ARBA" id="ARBA00023242"/>
    </source>
</evidence>
<gene>
    <name evidence="7" type="ORF">B0T19DRAFT_455291</name>
</gene>
<dbReference type="GO" id="GO:0000243">
    <property type="term" value="C:commitment complex"/>
    <property type="evidence" value="ECO:0007669"/>
    <property type="project" value="TreeGrafter"/>
</dbReference>
<dbReference type="FunFam" id="1.25.40.10:FF:000064">
    <property type="entry name" value="Putative pre-mrna-processing factor 39"/>
    <property type="match status" value="1"/>
</dbReference>
<dbReference type="InterPro" id="IPR011990">
    <property type="entry name" value="TPR-like_helical_dom_sf"/>
</dbReference>
<dbReference type="Gene3D" id="1.25.40.10">
    <property type="entry name" value="Tetratricopeptide repeat domain"/>
    <property type="match status" value="2"/>
</dbReference>
<dbReference type="PANTHER" id="PTHR17204:SF5">
    <property type="entry name" value="PRE-MRNA-PROCESSING FACTOR 39"/>
    <property type="match status" value="1"/>
</dbReference>
<dbReference type="AlphaFoldDB" id="A0AAE0J5S3"/>
<evidence type="ECO:0000313" key="8">
    <source>
        <dbReference type="Proteomes" id="UP001286456"/>
    </source>
</evidence>
<evidence type="ECO:0000256" key="1">
    <source>
        <dbReference type="ARBA" id="ARBA00004123"/>
    </source>
</evidence>
<sequence>MGDFISFGGSDEENVETKRLNADVEADTDNFENWEKLVRACEGLEGGLNRNSSPQALATLRDTYDRFLLKFPLLFGYWKKYADLEFNISGPESAEMVYERGCASITNSVDLWTEYCSFKMETTHTPHLVRELFERAAGYVGLDFLAHPFWDKYLEYEERQEAQDNIFAILNRVIHIPMHQYARYFERLRQLSHNRPLSELASADELARYRAEVEAEAIQFGIPKNELEIERDIRAKIDAMFYQTFQTTQTETNKRWTYEAEIKRPYFHVTELEHQQLINWRKYLDFEESEGDYNRIVVLYERCLVTCAFYDEFWFRYARWMSGQPGKDEEVRNIYLRAVTLFVPVSRPGIRLQFAYFEEMCGRIDVARDLHAAILAQLPDSVEIIVSWGNLQRRQSGLDAAIDVYKAQIDSPAVDIFTKAALVTEWAFLLWKVKGSVDEARSAFDKNVQWYADSRHFWQKWLEFELEQPTTAETEAKQGELIQRVFAGMRDKSRLSARIKQDLCQYYLNYLQQRGGKDAMKRFLAVDREMFGPMSVSFATKARLNGKDAGLAMGALDEATRQKAEGTFYSYYQLHMDPDSEAQGPASF</sequence>
<dbReference type="GO" id="GO:0071004">
    <property type="term" value="C:U2-type prespliceosome"/>
    <property type="evidence" value="ECO:0007669"/>
    <property type="project" value="TreeGrafter"/>
</dbReference>